<name>A0A6L5X7I9_9FIRM</name>
<gene>
    <name evidence="1" type="ORF">FYJ35_10840</name>
</gene>
<evidence type="ECO:0000313" key="1">
    <source>
        <dbReference type="EMBL" id="MSS15527.1"/>
    </source>
</evidence>
<protein>
    <submittedName>
        <fullName evidence="1">Uncharacterized protein</fullName>
    </submittedName>
</protein>
<comment type="caution">
    <text evidence="1">The sequence shown here is derived from an EMBL/GenBank/DDBJ whole genome shotgun (WGS) entry which is preliminary data.</text>
</comment>
<dbReference type="SMART" id="SM01211">
    <property type="entry name" value="GATase_5"/>
    <property type="match status" value="1"/>
</dbReference>
<dbReference type="AlphaFoldDB" id="A0A6L5X7I9"/>
<evidence type="ECO:0000313" key="2">
    <source>
        <dbReference type="Proteomes" id="UP000481852"/>
    </source>
</evidence>
<sequence>MLSHTMKRAWHLMMLFCFLFLLSFPLFPLHANAMSVPRICVVDTRRSSDAASLMSSIRKNGGTPVLVTTKKKIRAASYDGLALPGGGDVNPALYHEKNRGSRNVSSARDSLQLYAISQFVRARKPILGVCRGLQLLNVYFGGTLYQNIGRSHRMKQMKVSVTPASALYHTLGPTATLLHAHHQSIKRLGNGLIATQYSTDKKRCIEAIQHETLPIYAFQYHPEHGSRKNAGKKIIRWFIVQCR</sequence>
<dbReference type="GO" id="GO:0005829">
    <property type="term" value="C:cytosol"/>
    <property type="evidence" value="ECO:0007669"/>
    <property type="project" value="TreeGrafter"/>
</dbReference>
<keyword evidence="2" id="KW-1185">Reference proteome</keyword>
<proteinExistence type="predicted"/>
<dbReference type="EMBL" id="VULZ01000012">
    <property type="protein sequence ID" value="MSS15527.1"/>
    <property type="molecule type" value="Genomic_DNA"/>
</dbReference>
<dbReference type="Gene3D" id="3.40.50.880">
    <property type="match status" value="1"/>
</dbReference>
<accession>A0A6L5X7I9</accession>
<dbReference type="PANTHER" id="PTHR43235:SF1">
    <property type="entry name" value="GLUTAMINE AMIDOTRANSFERASE PB2B2.05-RELATED"/>
    <property type="match status" value="1"/>
</dbReference>
<dbReference type="InterPro" id="IPR029062">
    <property type="entry name" value="Class_I_gatase-like"/>
</dbReference>
<dbReference type="PANTHER" id="PTHR43235">
    <property type="entry name" value="GLUTAMINE AMIDOTRANSFERASE PB2B2.05-RELATED"/>
    <property type="match status" value="1"/>
</dbReference>
<dbReference type="InterPro" id="IPR011697">
    <property type="entry name" value="Peptidase_C26"/>
</dbReference>
<dbReference type="PROSITE" id="PS51273">
    <property type="entry name" value="GATASE_TYPE_1"/>
    <property type="match status" value="1"/>
</dbReference>
<organism evidence="1 2">
    <name type="scientific">Porcincola intestinalis</name>
    <dbReference type="NCBI Taxonomy" id="2606632"/>
    <lineage>
        <taxon>Bacteria</taxon>
        <taxon>Bacillati</taxon>
        <taxon>Bacillota</taxon>
        <taxon>Clostridia</taxon>
        <taxon>Lachnospirales</taxon>
        <taxon>Lachnospiraceae</taxon>
        <taxon>Porcincola</taxon>
    </lineage>
</organism>
<dbReference type="Pfam" id="PF07722">
    <property type="entry name" value="Peptidase_C26"/>
    <property type="match status" value="1"/>
</dbReference>
<dbReference type="InterPro" id="IPR044668">
    <property type="entry name" value="PuuD-like"/>
</dbReference>
<reference evidence="1 2" key="1">
    <citation type="submission" date="2019-08" db="EMBL/GenBank/DDBJ databases">
        <title>In-depth cultivation of the pig gut microbiome towards novel bacterial diversity and tailored functional studies.</title>
        <authorList>
            <person name="Wylensek D."/>
            <person name="Hitch T.C.A."/>
            <person name="Clavel T."/>
        </authorList>
    </citation>
    <scope>NUCLEOTIDE SEQUENCE [LARGE SCALE GENOMIC DNA]</scope>
    <source>
        <strain evidence="1 2">Oil+RF-744-WCA-WT-11</strain>
    </source>
</reference>
<dbReference type="SUPFAM" id="SSF52317">
    <property type="entry name" value="Class I glutamine amidotransferase-like"/>
    <property type="match status" value="1"/>
</dbReference>
<dbReference type="GO" id="GO:0016811">
    <property type="term" value="F:hydrolase activity, acting on carbon-nitrogen (but not peptide) bonds, in linear amides"/>
    <property type="evidence" value="ECO:0007669"/>
    <property type="project" value="InterPro"/>
</dbReference>
<dbReference type="Proteomes" id="UP000481852">
    <property type="component" value="Unassembled WGS sequence"/>
</dbReference>